<dbReference type="Pfam" id="PF04397">
    <property type="entry name" value="LytTR"/>
    <property type="match status" value="1"/>
</dbReference>
<dbReference type="InterPro" id="IPR007492">
    <property type="entry name" value="LytTR_DNA-bd_dom"/>
</dbReference>
<evidence type="ECO:0000313" key="6">
    <source>
        <dbReference type="Proteomes" id="UP000446866"/>
    </source>
</evidence>
<dbReference type="InterPro" id="IPR001789">
    <property type="entry name" value="Sig_transdc_resp-reg_receiver"/>
</dbReference>
<evidence type="ECO:0000256" key="1">
    <source>
        <dbReference type="ARBA" id="ARBA00018672"/>
    </source>
</evidence>
<accession>A0A845QH83</accession>
<dbReference type="Gene3D" id="3.40.50.2300">
    <property type="match status" value="1"/>
</dbReference>
<organism evidence="5 6">
    <name type="scientific">Anaerotruncus colihominis</name>
    <dbReference type="NCBI Taxonomy" id="169435"/>
    <lineage>
        <taxon>Bacteria</taxon>
        <taxon>Bacillati</taxon>
        <taxon>Bacillota</taxon>
        <taxon>Clostridia</taxon>
        <taxon>Eubacteriales</taxon>
        <taxon>Oscillospiraceae</taxon>
        <taxon>Anaerotruncus</taxon>
    </lineage>
</organism>
<reference evidence="5 6" key="1">
    <citation type="submission" date="2018-08" db="EMBL/GenBank/DDBJ databases">
        <title>Murine metabolic-syndrome-specific gut microbial biobank.</title>
        <authorList>
            <person name="Liu C."/>
        </authorList>
    </citation>
    <scope>NUCLEOTIDE SEQUENCE [LARGE SCALE GENOMIC DNA]</scope>
    <source>
        <strain evidence="5 6">28</strain>
    </source>
</reference>
<dbReference type="SMART" id="SM00850">
    <property type="entry name" value="LytTR"/>
    <property type="match status" value="1"/>
</dbReference>
<evidence type="ECO:0000256" key="3">
    <source>
        <dbReference type="PROSITE-ProRule" id="PRU00169"/>
    </source>
</evidence>
<evidence type="ECO:0000259" key="4">
    <source>
        <dbReference type="PROSITE" id="PS50110"/>
    </source>
</evidence>
<dbReference type="PANTHER" id="PTHR37299">
    <property type="entry name" value="TRANSCRIPTIONAL REGULATOR-RELATED"/>
    <property type="match status" value="1"/>
</dbReference>
<comment type="function">
    <text evidence="2">May play the central regulatory role in sporulation. It may be an element of the effector pathway responsible for the activation of sporulation genes in response to nutritional stress. Spo0A may act in concert with spo0H (a sigma factor) to control the expression of some genes that are critical to the sporulation process.</text>
</comment>
<dbReference type="EMBL" id="QXWK01000005">
    <property type="protein sequence ID" value="NBH60816.1"/>
    <property type="molecule type" value="Genomic_DNA"/>
</dbReference>
<dbReference type="Proteomes" id="UP000446866">
    <property type="component" value="Unassembled WGS sequence"/>
</dbReference>
<dbReference type="RefSeq" id="WP_160201109.1">
    <property type="nucleotide sequence ID" value="NZ_QXWK01000005.1"/>
</dbReference>
<dbReference type="PROSITE" id="PS50110">
    <property type="entry name" value="RESPONSE_REGULATORY"/>
    <property type="match status" value="1"/>
</dbReference>
<feature type="modified residue" description="4-aspartylphosphate" evidence="3">
    <location>
        <position position="53"/>
    </location>
</feature>
<dbReference type="AlphaFoldDB" id="A0A845QH83"/>
<feature type="domain" description="Response regulatory" evidence="4">
    <location>
        <begin position="2"/>
        <end position="116"/>
    </location>
</feature>
<comment type="caution">
    <text evidence="5">The sequence shown here is derived from an EMBL/GenBank/DDBJ whole genome shotgun (WGS) entry which is preliminary data.</text>
</comment>
<dbReference type="SUPFAM" id="SSF52172">
    <property type="entry name" value="CheY-like"/>
    <property type="match status" value="1"/>
</dbReference>
<dbReference type="Pfam" id="PF00072">
    <property type="entry name" value="Response_reg"/>
    <property type="match status" value="1"/>
</dbReference>
<dbReference type="GO" id="GO:0000156">
    <property type="term" value="F:phosphorelay response regulator activity"/>
    <property type="evidence" value="ECO:0007669"/>
    <property type="project" value="InterPro"/>
</dbReference>
<dbReference type="SMART" id="SM00448">
    <property type="entry name" value="REC"/>
    <property type="match status" value="1"/>
</dbReference>
<keyword evidence="5" id="KW-0238">DNA-binding</keyword>
<dbReference type="InterPro" id="IPR011006">
    <property type="entry name" value="CheY-like_superfamily"/>
</dbReference>
<dbReference type="InterPro" id="IPR046947">
    <property type="entry name" value="LytR-like"/>
</dbReference>
<keyword evidence="3" id="KW-0597">Phosphoprotein</keyword>
<dbReference type="GO" id="GO:0003677">
    <property type="term" value="F:DNA binding"/>
    <property type="evidence" value="ECO:0007669"/>
    <property type="project" value="UniProtKB-KW"/>
</dbReference>
<name>A0A845QH83_9FIRM</name>
<gene>
    <name evidence="5" type="ORF">D0435_03970</name>
</gene>
<sequence length="233" mass="26086">MKILICEDERDCAQALAVQCMDFLTRSGIEAEILTEYTAEKIIQHDPDILLLDIEMPGISGITAKDMLCQSDGKPLIIFVSSHTEMMPQAFGRNVISFIAKPARQFEIEESLETAIRLLPRDIGIELEGGNTVSSADIAYIAVAGVYTDVHLASGEHVSNQRKSLSAWEETLQETDFLRVSDRHLINCAYIEEINDEGAILEHSLGVLHISRRRKAACKESYRNYCKRMAKLV</sequence>
<keyword evidence="6" id="KW-1185">Reference proteome</keyword>
<evidence type="ECO:0000256" key="2">
    <source>
        <dbReference type="ARBA" id="ARBA00024867"/>
    </source>
</evidence>
<protein>
    <recommendedName>
        <fullName evidence="1">Stage 0 sporulation protein A homolog</fullName>
    </recommendedName>
</protein>
<dbReference type="Gene3D" id="2.40.50.1020">
    <property type="entry name" value="LytTr DNA-binding domain"/>
    <property type="match status" value="1"/>
</dbReference>
<evidence type="ECO:0000313" key="5">
    <source>
        <dbReference type="EMBL" id="NBH60816.1"/>
    </source>
</evidence>
<proteinExistence type="predicted"/>
<dbReference type="PANTHER" id="PTHR37299:SF1">
    <property type="entry name" value="STAGE 0 SPORULATION PROTEIN A HOMOLOG"/>
    <property type="match status" value="1"/>
</dbReference>